<evidence type="ECO:0000313" key="1">
    <source>
        <dbReference type="EMBL" id="TYP91104.1"/>
    </source>
</evidence>
<proteinExistence type="predicted"/>
<dbReference type="InterPro" id="IPR014057">
    <property type="entry name" value="HI1420"/>
</dbReference>
<evidence type="ECO:0000313" key="2">
    <source>
        <dbReference type="Proteomes" id="UP000324176"/>
    </source>
</evidence>
<name>A0A5D3YED9_9PROT</name>
<reference evidence="1 2" key="1">
    <citation type="submission" date="2019-07" db="EMBL/GenBank/DDBJ databases">
        <title>Active sludge and wastewater microbial communities from Klosterneuburg, Austria.</title>
        <authorList>
            <person name="Wagner M."/>
        </authorList>
    </citation>
    <scope>NUCLEOTIDE SEQUENCE [LARGE SCALE GENOMIC DNA]</scope>
    <source>
        <strain evidence="1 2">Nm2</strain>
    </source>
</reference>
<comment type="caution">
    <text evidence="1">The sequence shown here is derived from an EMBL/GenBank/DDBJ whole genome shotgun (WGS) entry which is preliminary data.</text>
</comment>
<dbReference type="EMBL" id="VNHT01000011">
    <property type="protein sequence ID" value="TYP91104.1"/>
    <property type="molecule type" value="Genomic_DNA"/>
</dbReference>
<dbReference type="Proteomes" id="UP000324176">
    <property type="component" value="Unassembled WGS sequence"/>
</dbReference>
<dbReference type="AlphaFoldDB" id="A0A5D3YED9"/>
<sequence length="99" mass="11395">MYYPIRQQHIILLLVYSNKSGQERDIKKRENTFKILGGLKMTIRTRHFNIPAHLETDEDIRKFLRKTTHSGVASDFILALKTAARARGMAEIAARARVS</sequence>
<gene>
    <name evidence="1" type="ORF">BCL69_10118</name>
</gene>
<dbReference type="Pfam" id="PF21716">
    <property type="entry name" value="dnstrm_HI1420"/>
    <property type="match status" value="1"/>
</dbReference>
<protein>
    <submittedName>
        <fullName evidence="1">Uncharacterized protein</fullName>
    </submittedName>
</protein>
<organism evidence="1 2">
    <name type="scientific">Nitrosomonas communis</name>
    <dbReference type="NCBI Taxonomy" id="44574"/>
    <lineage>
        <taxon>Bacteria</taxon>
        <taxon>Pseudomonadati</taxon>
        <taxon>Pseudomonadota</taxon>
        <taxon>Betaproteobacteria</taxon>
        <taxon>Nitrosomonadales</taxon>
        <taxon>Nitrosomonadaceae</taxon>
        <taxon>Nitrosomonas</taxon>
    </lineage>
</organism>
<accession>A0A5D3YED9</accession>